<evidence type="ECO:0000313" key="2">
    <source>
        <dbReference type="EMBL" id="KAK9498161.1"/>
    </source>
</evidence>
<dbReference type="EMBL" id="JAPXFL010000013">
    <property type="protein sequence ID" value="KAK9498161.1"/>
    <property type="molecule type" value="Genomic_DNA"/>
</dbReference>
<dbReference type="AlphaFoldDB" id="A0AAW1CI44"/>
<evidence type="ECO:0000313" key="3">
    <source>
        <dbReference type="Proteomes" id="UP001461498"/>
    </source>
</evidence>
<dbReference type="Proteomes" id="UP001461498">
    <property type="component" value="Unassembled WGS sequence"/>
</dbReference>
<protein>
    <submittedName>
        <fullName evidence="2">Uncharacterized protein</fullName>
    </submittedName>
</protein>
<dbReference type="InterPro" id="IPR009003">
    <property type="entry name" value="Peptidase_S1_PA"/>
</dbReference>
<name>A0AAW1CI44_9HEMI</name>
<feature type="compositionally biased region" description="Low complexity" evidence="1">
    <location>
        <begin position="68"/>
        <end position="82"/>
    </location>
</feature>
<accession>A0AAW1CI44</accession>
<evidence type="ECO:0000256" key="1">
    <source>
        <dbReference type="SAM" id="MobiDB-lite"/>
    </source>
</evidence>
<comment type="caution">
    <text evidence="2">The sequence shown here is derived from an EMBL/GenBank/DDBJ whole genome shotgun (WGS) entry which is preliminary data.</text>
</comment>
<proteinExistence type="predicted"/>
<keyword evidence="3" id="KW-1185">Reference proteome</keyword>
<feature type="compositionally biased region" description="Low complexity" evidence="1">
    <location>
        <begin position="116"/>
        <end position="127"/>
    </location>
</feature>
<dbReference type="Gene3D" id="2.40.10.10">
    <property type="entry name" value="Trypsin-like serine proteases"/>
    <property type="match status" value="1"/>
</dbReference>
<sequence length="160" mass="17017">MFGVCCTVPSKPTTTKAPEEARPANPVPPNWPPPIPTHPPDHTIPPLPTHPPSPGFPGIVQPQPPTTPSTTTTTTGIAGWPPTTKPTLPPWATQPTTKPTLPPWATQPTTKPTLPPWATQPTTTTTPVDQSCGAKNGYQDQERIVGGQNAELGEWPWIVS</sequence>
<dbReference type="InterPro" id="IPR043504">
    <property type="entry name" value="Peptidase_S1_PA_chymotrypsin"/>
</dbReference>
<feature type="region of interest" description="Disordered" evidence="1">
    <location>
        <begin position="1"/>
        <end position="135"/>
    </location>
</feature>
<dbReference type="PRINTS" id="PR01217">
    <property type="entry name" value="PRICHEXTENSN"/>
</dbReference>
<dbReference type="SUPFAM" id="SSF50494">
    <property type="entry name" value="Trypsin-like serine proteases"/>
    <property type="match status" value="1"/>
</dbReference>
<feature type="compositionally biased region" description="Pro residues" evidence="1">
    <location>
        <begin position="25"/>
        <end position="55"/>
    </location>
</feature>
<organism evidence="2 3">
    <name type="scientific">Rhynocoris fuscipes</name>
    <dbReference type="NCBI Taxonomy" id="488301"/>
    <lineage>
        <taxon>Eukaryota</taxon>
        <taxon>Metazoa</taxon>
        <taxon>Ecdysozoa</taxon>
        <taxon>Arthropoda</taxon>
        <taxon>Hexapoda</taxon>
        <taxon>Insecta</taxon>
        <taxon>Pterygota</taxon>
        <taxon>Neoptera</taxon>
        <taxon>Paraneoptera</taxon>
        <taxon>Hemiptera</taxon>
        <taxon>Heteroptera</taxon>
        <taxon>Panheteroptera</taxon>
        <taxon>Cimicomorpha</taxon>
        <taxon>Reduviidae</taxon>
        <taxon>Harpactorinae</taxon>
        <taxon>Harpactorini</taxon>
        <taxon>Rhynocoris</taxon>
    </lineage>
</organism>
<gene>
    <name evidence="2" type="ORF">O3M35_004039</name>
</gene>
<reference evidence="2 3" key="1">
    <citation type="submission" date="2022-12" db="EMBL/GenBank/DDBJ databases">
        <title>Chromosome-level genome assembly of true bugs.</title>
        <authorList>
            <person name="Ma L."/>
            <person name="Li H."/>
        </authorList>
    </citation>
    <scope>NUCLEOTIDE SEQUENCE [LARGE SCALE GENOMIC DNA]</scope>
    <source>
        <strain evidence="2">Lab_2022b</strain>
    </source>
</reference>